<dbReference type="Proteomes" id="UP000002774">
    <property type="component" value="Chromosome"/>
</dbReference>
<gene>
    <name evidence="1" type="ORF">Mucpa_5766</name>
</gene>
<accession>H1Y5Q8</accession>
<organism evidence="1 2">
    <name type="scientific">Mucilaginibacter paludis DSM 18603</name>
    <dbReference type="NCBI Taxonomy" id="714943"/>
    <lineage>
        <taxon>Bacteria</taxon>
        <taxon>Pseudomonadati</taxon>
        <taxon>Bacteroidota</taxon>
        <taxon>Sphingobacteriia</taxon>
        <taxon>Sphingobacteriales</taxon>
        <taxon>Sphingobacteriaceae</taxon>
        <taxon>Mucilaginibacter</taxon>
    </lineage>
</organism>
<dbReference type="eggNOG" id="COG2026">
    <property type="taxonomic scope" value="Bacteria"/>
</dbReference>
<dbReference type="Pfam" id="PF06296">
    <property type="entry name" value="RelE"/>
    <property type="match status" value="1"/>
</dbReference>
<dbReference type="OrthoDB" id="1364255at2"/>
<dbReference type="EMBL" id="CM001403">
    <property type="protein sequence ID" value="EHQ29834.1"/>
    <property type="molecule type" value="Genomic_DNA"/>
</dbReference>
<reference evidence="1" key="1">
    <citation type="submission" date="2011-09" db="EMBL/GenBank/DDBJ databases">
        <title>The permanent draft genome of Mucilaginibacter paludis DSM 18603.</title>
        <authorList>
            <consortium name="US DOE Joint Genome Institute (JGI-PGF)"/>
            <person name="Lucas S."/>
            <person name="Han J."/>
            <person name="Lapidus A."/>
            <person name="Bruce D."/>
            <person name="Goodwin L."/>
            <person name="Pitluck S."/>
            <person name="Peters L."/>
            <person name="Kyrpides N."/>
            <person name="Mavromatis K."/>
            <person name="Ivanova N."/>
            <person name="Mikhailova N."/>
            <person name="Held B."/>
            <person name="Detter J.C."/>
            <person name="Tapia R."/>
            <person name="Han C."/>
            <person name="Land M."/>
            <person name="Hauser L."/>
            <person name="Markowitz V."/>
            <person name="Cheng J.-F."/>
            <person name="Hugenholtz P."/>
            <person name="Woyke T."/>
            <person name="Wu D."/>
            <person name="Tindall B."/>
            <person name="Brambilla E."/>
            <person name="Klenk H.-P."/>
            <person name="Eisen J.A."/>
        </authorList>
    </citation>
    <scope>NUCLEOTIDE SEQUENCE [LARGE SCALE GENOMIC DNA]</scope>
    <source>
        <strain evidence="1">DSM 18603</strain>
    </source>
</reference>
<dbReference type="AlphaFoldDB" id="H1Y5Q8"/>
<proteinExistence type="predicted"/>
<protein>
    <submittedName>
        <fullName evidence="1">Uncharacterized protein</fullName>
    </submittedName>
</protein>
<evidence type="ECO:0000313" key="2">
    <source>
        <dbReference type="Proteomes" id="UP000002774"/>
    </source>
</evidence>
<dbReference type="STRING" id="714943.Mucpa_5766"/>
<keyword evidence="2" id="KW-1185">Reference proteome</keyword>
<evidence type="ECO:0000313" key="1">
    <source>
        <dbReference type="EMBL" id="EHQ29834.1"/>
    </source>
</evidence>
<dbReference type="HOGENOM" id="CLU_110687_2_1_10"/>
<sequence>MNYNVRTIQPFDKQFKRYLKKYPSLKSELATLIGQLGQTPDIGTPIGHDCYKIRVAIASKGKGKSGGARAITCVMVKDAEVYLLYMYDKSEQSTITDKELLQLLDYIE</sequence>
<name>H1Y5Q8_9SPHI</name>
<dbReference type="InterPro" id="IPR009387">
    <property type="entry name" value="HigB-2"/>
</dbReference>
<dbReference type="RefSeq" id="WP_008511258.1">
    <property type="nucleotide sequence ID" value="NZ_CM001403.1"/>
</dbReference>